<sequence>MGGREEGVQAFAEENNIKIVDVEYNEHNMPYFDSMFKMARKEAQYDILCFTNSDIIHFQCLMEAVKILKKSGLREYVATGQRYDLNIDFDIDKSIDIDGKIYKMLKGIELTSPSAGDYFIFPKSLDWS</sequence>
<accession>X0VUW6</accession>
<dbReference type="EMBL" id="BARS01035227">
    <property type="protein sequence ID" value="GAG16248.1"/>
    <property type="molecule type" value="Genomic_DNA"/>
</dbReference>
<reference evidence="1" key="1">
    <citation type="journal article" date="2014" name="Front. Microbiol.">
        <title>High frequency of phylogenetically diverse reductive dehalogenase-homologous genes in deep subseafloor sedimentary metagenomes.</title>
        <authorList>
            <person name="Kawai M."/>
            <person name="Futagami T."/>
            <person name="Toyoda A."/>
            <person name="Takaki Y."/>
            <person name="Nishi S."/>
            <person name="Hori S."/>
            <person name="Arai W."/>
            <person name="Tsubouchi T."/>
            <person name="Morono Y."/>
            <person name="Uchiyama I."/>
            <person name="Ito T."/>
            <person name="Fujiyama A."/>
            <person name="Inagaki F."/>
            <person name="Takami H."/>
        </authorList>
    </citation>
    <scope>NUCLEOTIDE SEQUENCE</scope>
    <source>
        <strain evidence="1">Expedition CK06-06</strain>
    </source>
</reference>
<protein>
    <submittedName>
        <fullName evidence="1">Uncharacterized protein</fullName>
    </submittedName>
</protein>
<dbReference type="AlphaFoldDB" id="X0VUW6"/>
<feature type="non-terminal residue" evidence="1">
    <location>
        <position position="128"/>
    </location>
</feature>
<gene>
    <name evidence="1" type="ORF">S01H1_54306</name>
</gene>
<comment type="caution">
    <text evidence="1">The sequence shown here is derived from an EMBL/GenBank/DDBJ whole genome shotgun (WGS) entry which is preliminary data.</text>
</comment>
<organism evidence="1">
    <name type="scientific">marine sediment metagenome</name>
    <dbReference type="NCBI Taxonomy" id="412755"/>
    <lineage>
        <taxon>unclassified sequences</taxon>
        <taxon>metagenomes</taxon>
        <taxon>ecological metagenomes</taxon>
    </lineage>
</organism>
<proteinExistence type="predicted"/>
<evidence type="ECO:0000313" key="1">
    <source>
        <dbReference type="EMBL" id="GAG16248.1"/>
    </source>
</evidence>
<name>X0VUW6_9ZZZZ</name>